<evidence type="ECO:0000256" key="2">
    <source>
        <dbReference type="ARBA" id="ARBA00007467"/>
    </source>
</evidence>
<evidence type="ECO:0000256" key="9">
    <source>
        <dbReference type="SAM" id="MobiDB-lite"/>
    </source>
</evidence>
<dbReference type="InterPro" id="IPR036259">
    <property type="entry name" value="MFS_trans_sf"/>
</dbReference>
<comment type="similarity">
    <text evidence="2 8">Belongs to the battenin family.</text>
</comment>
<feature type="transmembrane region" description="Helical" evidence="8">
    <location>
        <begin position="146"/>
        <end position="167"/>
    </location>
</feature>
<feature type="transmembrane region" description="Helical" evidence="8">
    <location>
        <begin position="28"/>
        <end position="52"/>
    </location>
</feature>
<dbReference type="Pfam" id="PF02487">
    <property type="entry name" value="CLN3"/>
    <property type="match status" value="1"/>
</dbReference>
<keyword evidence="5" id="KW-0029">Amino-acid transport</keyword>
<feature type="transmembrane region" description="Helical" evidence="8">
    <location>
        <begin position="64"/>
        <end position="84"/>
    </location>
</feature>
<sequence length="465" mass="49712">MLPNPFSPSTTLPSFLSALSSNLHSPPFLTFTSFFLLGLINNVLYVIILSAALDLVGPSLPKSLVLLFDVAPSFIIKLLAPYFIHRIRYPVRVVLCVATATAGMALVALSPTGVQTLETTGLKAHVTSWLGKTKPPPPPPPAGGPVAMKMVGIALASLASGAGELSFLSLSSFYPATALAAWGSGTGAAGLVGAGAYLVATTTLGLSVRASLLAFSVLPLGMLAAYFLILPRHSVGRGEEGYAPVPTSVGEESSEGGETEDDEGEARKPATTVVGVQQRSSLAANLRRARSLVVPYMLPLFLVYLAEYAINQGIAPVLLFDLPSTPFKHYRDFYPTYGFVYQAGVFVSRSSIPFLRVDKLYLPSLLQWVNFGLLAAQAMYFSVLPSVWLVFAVIFWEGLLGGLVYVSTFRRIGEEVPPHEREFSLAATTVSDSAGILLASFLGMAVETSLCRWQVGKGRDWCKRL</sequence>
<evidence type="ECO:0000256" key="3">
    <source>
        <dbReference type="ARBA" id="ARBA00022448"/>
    </source>
</evidence>
<dbReference type="PIRSF" id="PIRSF015974">
    <property type="entry name" value="CLN3_BTN1"/>
    <property type="match status" value="1"/>
</dbReference>
<gene>
    <name evidence="10" type="ORF">K461DRAFT_285623</name>
</gene>
<comment type="subcellular location">
    <subcellularLocation>
        <location evidence="1">Endomembrane system</location>
        <topology evidence="1">Multi-pass membrane protein</topology>
    </subcellularLocation>
    <subcellularLocation>
        <location evidence="8">Vacuole membrane</location>
        <topology evidence="8">Multi-pass membrane protein</topology>
    </subcellularLocation>
</comment>
<accession>A0A9P4MLF0</accession>
<evidence type="ECO:0000313" key="11">
    <source>
        <dbReference type="Proteomes" id="UP000799439"/>
    </source>
</evidence>
<dbReference type="PRINTS" id="PR01315">
    <property type="entry name" value="BATTENIN"/>
</dbReference>
<evidence type="ECO:0000256" key="1">
    <source>
        <dbReference type="ARBA" id="ARBA00004127"/>
    </source>
</evidence>
<evidence type="ECO:0000256" key="8">
    <source>
        <dbReference type="RuleBase" id="RU361113"/>
    </source>
</evidence>
<dbReference type="InterPro" id="IPR018460">
    <property type="entry name" value="Battenin_disease_Cln3_subgr"/>
</dbReference>
<keyword evidence="7 8" id="KW-0472">Membrane</keyword>
<feature type="transmembrane region" description="Helical" evidence="8">
    <location>
        <begin position="292"/>
        <end position="310"/>
    </location>
</feature>
<keyword evidence="4 8" id="KW-0812">Transmembrane</keyword>
<evidence type="ECO:0000313" key="10">
    <source>
        <dbReference type="EMBL" id="KAF2154139.1"/>
    </source>
</evidence>
<keyword evidence="11" id="KW-1185">Reference proteome</keyword>
<dbReference type="GO" id="GO:0012505">
    <property type="term" value="C:endomembrane system"/>
    <property type="evidence" value="ECO:0007669"/>
    <property type="project" value="UniProtKB-SubCell"/>
</dbReference>
<dbReference type="SUPFAM" id="SSF103473">
    <property type="entry name" value="MFS general substrate transporter"/>
    <property type="match status" value="1"/>
</dbReference>
<keyword evidence="8" id="KW-0926">Vacuole</keyword>
<dbReference type="OrthoDB" id="5965864at2759"/>
<feature type="transmembrane region" description="Helical" evidence="8">
    <location>
        <begin position="360"/>
        <end position="381"/>
    </location>
</feature>
<dbReference type="PANTHER" id="PTHR10981">
    <property type="entry name" value="BATTENIN"/>
    <property type="match status" value="1"/>
</dbReference>
<feature type="transmembrane region" description="Helical" evidence="8">
    <location>
        <begin position="206"/>
        <end position="229"/>
    </location>
</feature>
<dbReference type="GO" id="GO:0005774">
    <property type="term" value="C:vacuolar membrane"/>
    <property type="evidence" value="ECO:0007669"/>
    <property type="project" value="UniProtKB-SubCell"/>
</dbReference>
<dbReference type="GO" id="GO:0051453">
    <property type="term" value="P:regulation of intracellular pH"/>
    <property type="evidence" value="ECO:0007669"/>
    <property type="project" value="TreeGrafter"/>
</dbReference>
<feature type="transmembrane region" description="Helical" evidence="8">
    <location>
        <begin position="330"/>
        <end position="348"/>
    </location>
</feature>
<dbReference type="GO" id="GO:0006865">
    <property type="term" value="P:amino acid transport"/>
    <property type="evidence" value="ECO:0007669"/>
    <property type="project" value="UniProtKB-KW"/>
</dbReference>
<protein>
    <recommendedName>
        <fullName evidence="8">Protein BTN</fullName>
    </recommendedName>
</protein>
<proteinExistence type="inferred from homology"/>
<dbReference type="PANTHER" id="PTHR10981:SF0">
    <property type="entry name" value="BATTENIN"/>
    <property type="match status" value="1"/>
</dbReference>
<dbReference type="InterPro" id="IPR003492">
    <property type="entry name" value="Battenin_disease_Cln3"/>
</dbReference>
<feature type="region of interest" description="Disordered" evidence="9">
    <location>
        <begin position="241"/>
        <end position="270"/>
    </location>
</feature>
<name>A0A9P4MLF0_9PEZI</name>
<feature type="transmembrane region" description="Helical" evidence="8">
    <location>
        <begin position="387"/>
        <end position="406"/>
    </location>
</feature>
<keyword evidence="6 8" id="KW-1133">Transmembrane helix</keyword>
<dbReference type="AlphaFoldDB" id="A0A9P4MLF0"/>
<reference evidence="10" key="1">
    <citation type="journal article" date="2020" name="Stud. Mycol.">
        <title>101 Dothideomycetes genomes: a test case for predicting lifestyles and emergence of pathogens.</title>
        <authorList>
            <person name="Haridas S."/>
            <person name="Albert R."/>
            <person name="Binder M."/>
            <person name="Bloem J."/>
            <person name="Labutti K."/>
            <person name="Salamov A."/>
            <person name="Andreopoulos B."/>
            <person name="Baker S."/>
            <person name="Barry K."/>
            <person name="Bills G."/>
            <person name="Bluhm B."/>
            <person name="Cannon C."/>
            <person name="Castanera R."/>
            <person name="Culley D."/>
            <person name="Daum C."/>
            <person name="Ezra D."/>
            <person name="Gonzalez J."/>
            <person name="Henrissat B."/>
            <person name="Kuo A."/>
            <person name="Liang C."/>
            <person name="Lipzen A."/>
            <person name="Lutzoni F."/>
            <person name="Magnuson J."/>
            <person name="Mondo S."/>
            <person name="Nolan M."/>
            <person name="Ohm R."/>
            <person name="Pangilinan J."/>
            <person name="Park H.-J."/>
            <person name="Ramirez L."/>
            <person name="Alfaro M."/>
            <person name="Sun H."/>
            <person name="Tritt A."/>
            <person name="Yoshinaga Y."/>
            <person name="Zwiers L.-H."/>
            <person name="Turgeon B."/>
            <person name="Goodwin S."/>
            <person name="Spatafora J."/>
            <person name="Crous P."/>
            <person name="Grigoriev I."/>
        </authorList>
    </citation>
    <scope>NUCLEOTIDE SEQUENCE</scope>
    <source>
        <strain evidence="10">CBS 260.36</strain>
    </source>
</reference>
<dbReference type="Proteomes" id="UP000799439">
    <property type="component" value="Unassembled WGS sequence"/>
</dbReference>
<keyword evidence="3" id="KW-0813">Transport</keyword>
<organism evidence="10 11">
    <name type="scientific">Myriangium duriaei CBS 260.36</name>
    <dbReference type="NCBI Taxonomy" id="1168546"/>
    <lineage>
        <taxon>Eukaryota</taxon>
        <taxon>Fungi</taxon>
        <taxon>Dikarya</taxon>
        <taxon>Ascomycota</taxon>
        <taxon>Pezizomycotina</taxon>
        <taxon>Dothideomycetes</taxon>
        <taxon>Dothideomycetidae</taxon>
        <taxon>Myriangiales</taxon>
        <taxon>Myriangiaceae</taxon>
        <taxon>Myriangium</taxon>
    </lineage>
</organism>
<dbReference type="EMBL" id="ML996084">
    <property type="protein sequence ID" value="KAF2154139.1"/>
    <property type="molecule type" value="Genomic_DNA"/>
</dbReference>
<feature type="transmembrane region" description="Helical" evidence="8">
    <location>
        <begin position="179"/>
        <end position="200"/>
    </location>
</feature>
<evidence type="ECO:0000256" key="7">
    <source>
        <dbReference type="ARBA" id="ARBA00023136"/>
    </source>
</evidence>
<feature type="compositionally biased region" description="Acidic residues" evidence="9">
    <location>
        <begin position="252"/>
        <end position="264"/>
    </location>
</feature>
<evidence type="ECO:0000256" key="4">
    <source>
        <dbReference type="ARBA" id="ARBA00022692"/>
    </source>
</evidence>
<dbReference type="Gene3D" id="1.20.1250.20">
    <property type="entry name" value="MFS general substrate transporter like domains"/>
    <property type="match status" value="1"/>
</dbReference>
<feature type="transmembrane region" description="Helical" evidence="8">
    <location>
        <begin position="91"/>
        <end position="109"/>
    </location>
</feature>
<evidence type="ECO:0000256" key="5">
    <source>
        <dbReference type="ARBA" id="ARBA00022970"/>
    </source>
</evidence>
<comment type="caution">
    <text evidence="10">The sequence shown here is derived from an EMBL/GenBank/DDBJ whole genome shotgun (WGS) entry which is preliminary data.</text>
</comment>
<evidence type="ECO:0000256" key="6">
    <source>
        <dbReference type="ARBA" id="ARBA00022989"/>
    </source>
</evidence>